<feature type="domain" description="BRCT" evidence="2">
    <location>
        <begin position="1"/>
        <end position="70"/>
    </location>
</feature>
<feature type="transmembrane region" description="Helical" evidence="1">
    <location>
        <begin position="128"/>
        <end position="148"/>
    </location>
</feature>
<keyword evidence="1" id="KW-1133">Transmembrane helix</keyword>
<accession>D3Q6S1</accession>
<dbReference type="OrthoDB" id="5184981at2"/>
<keyword evidence="4" id="KW-1185">Reference proteome</keyword>
<dbReference type="Proteomes" id="UP000000844">
    <property type="component" value="Chromosome"/>
</dbReference>
<dbReference type="RefSeq" id="WP_013015891.1">
    <property type="nucleotide sequence ID" value="NC_013947.1"/>
</dbReference>
<dbReference type="EMBL" id="CP001778">
    <property type="protein sequence ID" value="ADD40320.1"/>
    <property type="molecule type" value="Genomic_DNA"/>
</dbReference>
<dbReference type="SUPFAM" id="SSF47781">
    <property type="entry name" value="RuvA domain 2-like"/>
    <property type="match status" value="1"/>
</dbReference>
<organism evidence="3 4">
    <name type="scientific">Stackebrandtia nassauensis (strain DSM 44728 / CIP 108903 / NRRL B-16338 / NBRC 102104 / LLR-40K-21)</name>
    <dbReference type="NCBI Taxonomy" id="446470"/>
    <lineage>
        <taxon>Bacteria</taxon>
        <taxon>Bacillati</taxon>
        <taxon>Actinomycetota</taxon>
        <taxon>Actinomycetes</taxon>
        <taxon>Glycomycetales</taxon>
        <taxon>Glycomycetaceae</taxon>
        <taxon>Stackebrandtia</taxon>
    </lineage>
</organism>
<dbReference type="Gene3D" id="1.10.150.280">
    <property type="entry name" value="AF1531-like domain"/>
    <property type="match status" value="1"/>
</dbReference>
<dbReference type="eggNOG" id="COG2183">
    <property type="taxonomic scope" value="Bacteria"/>
</dbReference>
<evidence type="ECO:0000256" key="1">
    <source>
        <dbReference type="SAM" id="Phobius"/>
    </source>
</evidence>
<evidence type="ECO:0000313" key="4">
    <source>
        <dbReference type="Proteomes" id="UP000000844"/>
    </source>
</evidence>
<dbReference type="STRING" id="446470.Snas_0606"/>
<dbReference type="Pfam" id="PF12836">
    <property type="entry name" value="HHH_3"/>
    <property type="match status" value="1"/>
</dbReference>
<dbReference type="SUPFAM" id="SSF52113">
    <property type="entry name" value="BRCT domain"/>
    <property type="match status" value="1"/>
</dbReference>
<dbReference type="Gene3D" id="3.40.50.10190">
    <property type="entry name" value="BRCT domain"/>
    <property type="match status" value="1"/>
</dbReference>
<sequence>MNSLPYEGVRVLVLGSGPRVGKARQLLSEGGATIVSNFSSQVTYVVVDRTVPHSAPQVVAARRAAIPVVTTSELQTWPGMEGLAAVRYLTPARLPVSGPVMTATPVPVYTAPLPRPRGSSGPDTTLMALSWAAFPLLTGGLAMPFITAHVARKLRSRTHAMLAAGYGGALVVSMLGFIAGVGLDVDIFILVSMFTWLCCWLGGSVHAFLMYESVSRDGGSDGEPRVSDPRNAQALAAIEHRRNLRDEARQLAKRDPVAARELGIGRPDRHSSYDDGGLIDVNNAPASILKTLPGVTDEVAQEIIRFRELTGPFESTSDVVVHTSFEPRYVDRFDELALYVA</sequence>
<keyword evidence="1" id="KW-0812">Transmembrane</keyword>
<reference evidence="3 4" key="1">
    <citation type="journal article" date="2009" name="Stand. Genomic Sci.">
        <title>Complete genome sequence of Stackebrandtia nassauensis type strain (LLR-40K-21).</title>
        <authorList>
            <person name="Munk C."/>
            <person name="Lapidus A."/>
            <person name="Copeland A."/>
            <person name="Jando M."/>
            <person name="Mayilraj S."/>
            <person name="Glavina Del Rio T."/>
            <person name="Nolan M."/>
            <person name="Chen F."/>
            <person name="Lucas S."/>
            <person name="Tice H."/>
            <person name="Cheng J.F."/>
            <person name="Han C."/>
            <person name="Detter J.C."/>
            <person name="Bruce D."/>
            <person name="Goodwin L."/>
            <person name="Chain P."/>
            <person name="Pitluck S."/>
            <person name="Goker M."/>
            <person name="Ovchinikova G."/>
            <person name="Pati A."/>
            <person name="Ivanova N."/>
            <person name="Mavromatis K."/>
            <person name="Chen A."/>
            <person name="Palaniappan K."/>
            <person name="Land M."/>
            <person name="Hauser L."/>
            <person name="Chang Y.J."/>
            <person name="Jeffries C.D."/>
            <person name="Bristow J."/>
            <person name="Eisen J.A."/>
            <person name="Markowitz V."/>
            <person name="Hugenholtz P."/>
            <person name="Kyrpides N.C."/>
            <person name="Klenk H.P."/>
        </authorList>
    </citation>
    <scope>NUCLEOTIDE SEQUENCE [LARGE SCALE GENOMIC DNA]</scope>
    <source>
        <strain evidence="4">DSM 44728 / CIP 108903 / NRRL B-16338 / NBRC 102104 / LLR-40K-21</strain>
    </source>
</reference>
<dbReference type="InterPro" id="IPR010994">
    <property type="entry name" value="RuvA_2-like"/>
</dbReference>
<feature type="transmembrane region" description="Helical" evidence="1">
    <location>
        <begin position="187"/>
        <end position="209"/>
    </location>
</feature>
<name>D3Q6S1_STANL</name>
<dbReference type="PROSITE" id="PS50172">
    <property type="entry name" value="BRCT"/>
    <property type="match status" value="1"/>
</dbReference>
<feature type="transmembrane region" description="Helical" evidence="1">
    <location>
        <begin position="160"/>
        <end position="181"/>
    </location>
</feature>
<gene>
    <name evidence="3" type="ordered locus">Snas_0606</name>
</gene>
<keyword evidence="1" id="KW-0472">Membrane</keyword>
<dbReference type="CDD" id="cd00027">
    <property type="entry name" value="BRCT"/>
    <property type="match status" value="1"/>
</dbReference>
<dbReference type="AlphaFoldDB" id="D3Q6S1"/>
<dbReference type="KEGG" id="sna:Snas_0606"/>
<evidence type="ECO:0000259" key="2">
    <source>
        <dbReference type="PROSITE" id="PS50172"/>
    </source>
</evidence>
<dbReference type="InterPro" id="IPR001357">
    <property type="entry name" value="BRCT_dom"/>
</dbReference>
<proteinExistence type="predicted"/>
<dbReference type="InterPro" id="IPR036420">
    <property type="entry name" value="BRCT_dom_sf"/>
</dbReference>
<dbReference type="HOGENOM" id="CLU_070073_0_0_11"/>
<protein>
    <recommendedName>
        <fullName evidence="2">BRCT domain-containing protein</fullName>
    </recommendedName>
</protein>
<evidence type="ECO:0000313" key="3">
    <source>
        <dbReference type="EMBL" id="ADD40320.1"/>
    </source>
</evidence>